<protein>
    <submittedName>
        <fullName evidence="2">Glyoxalase/bleomycin resistance/extradiol dioxygenase family protein</fullName>
    </submittedName>
</protein>
<dbReference type="PANTHER" id="PTHR36503:SF2">
    <property type="entry name" value="BLR2408 PROTEIN"/>
    <property type="match status" value="1"/>
</dbReference>
<dbReference type="Proteomes" id="UP000240912">
    <property type="component" value="Unassembled WGS sequence"/>
</dbReference>
<evidence type="ECO:0000313" key="2">
    <source>
        <dbReference type="EMBL" id="PST83110.1"/>
    </source>
</evidence>
<proteinExistence type="predicted"/>
<organism evidence="2 3">
    <name type="scientific">Pedobacter yulinensis</name>
    <dbReference type="NCBI Taxonomy" id="2126353"/>
    <lineage>
        <taxon>Bacteria</taxon>
        <taxon>Pseudomonadati</taxon>
        <taxon>Bacteroidota</taxon>
        <taxon>Sphingobacteriia</taxon>
        <taxon>Sphingobacteriales</taxon>
        <taxon>Sphingobacteriaceae</taxon>
        <taxon>Pedobacter</taxon>
    </lineage>
</organism>
<evidence type="ECO:0000313" key="3">
    <source>
        <dbReference type="Proteomes" id="UP000240912"/>
    </source>
</evidence>
<dbReference type="InterPro" id="IPR037523">
    <property type="entry name" value="VOC_core"/>
</dbReference>
<sequence length="136" mass="15339">MATQIYLNLPVEDLERAVAFFTKLGYSFNPQFTDEKATCMVISDTIFVMLLKRAFFQTFTEKQIVDAHKAVECSICLSADSREAVNEMVAKAEAAGATIPNPASDYGFMYQHSFDDPDGHHWEYVWMDPNGPPQES</sequence>
<gene>
    <name evidence="2" type="ORF">C7T94_10890</name>
</gene>
<feature type="domain" description="VOC" evidence="1">
    <location>
        <begin position="3"/>
        <end position="127"/>
    </location>
</feature>
<dbReference type="InterPro" id="IPR053863">
    <property type="entry name" value="Glyoxy/Ble-like_N"/>
</dbReference>
<evidence type="ECO:0000259" key="1">
    <source>
        <dbReference type="PROSITE" id="PS51819"/>
    </source>
</evidence>
<reference evidence="2 3" key="1">
    <citation type="submission" date="2018-03" db="EMBL/GenBank/DDBJ databases">
        <authorList>
            <person name="Keele B.F."/>
        </authorList>
    </citation>
    <scope>NUCLEOTIDE SEQUENCE [LARGE SCALE GENOMIC DNA]</scope>
    <source>
        <strain evidence="2 3">YL28-9</strain>
    </source>
</reference>
<dbReference type="AlphaFoldDB" id="A0A2T3HKZ6"/>
<keyword evidence="2" id="KW-0560">Oxidoreductase</keyword>
<dbReference type="GO" id="GO:0051213">
    <property type="term" value="F:dioxygenase activity"/>
    <property type="evidence" value="ECO:0007669"/>
    <property type="project" value="UniProtKB-KW"/>
</dbReference>
<dbReference type="InterPro" id="IPR029068">
    <property type="entry name" value="Glyas_Bleomycin-R_OHBP_Dase"/>
</dbReference>
<dbReference type="EMBL" id="PYLS01000005">
    <property type="protein sequence ID" value="PST83110.1"/>
    <property type="molecule type" value="Genomic_DNA"/>
</dbReference>
<keyword evidence="2" id="KW-0223">Dioxygenase</keyword>
<dbReference type="Gene3D" id="3.10.180.10">
    <property type="entry name" value="2,3-Dihydroxybiphenyl 1,2-Dioxygenase, domain 1"/>
    <property type="match status" value="1"/>
</dbReference>
<dbReference type="PROSITE" id="PS51819">
    <property type="entry name" value="VOC"/>
    <property type="match status" value="1"/>
</dbReference>
<dbReference type="Pfam" id="PF22677">
    <property type="entry name" value="Ble-like_N"/>
    <property type="match status" value="1"/>
</dbReference>
<comment type="caution">
    <text evidence="2">The sequence shown here is derived from an EMBL/GenBank/DDBJ whole genome shotgun (WGS) entry which is preliminary data.</text>
</comment>
<dbReference type="PANTHER" id="PTHR36503">
    <property type="entry name" value="BLR2520 PROTEIN"/>
    <property type="match status" value="1"/>
</dbReference>
<accession>A0A2T3HKZ6</accession>
<name>A0A2T3HKZ6_9SPHI</name>
<dbReference type="SUPFAM" id="SSF54593">
    <property type="entry name" value="Glyoxalase/Bleomycin resistance protein/Dihydroxybiphenyl dioxygenase"/>
    <property type="match status" value="1"/>
</dbReference>
<dbReference type="OrthoDB" id="9798430at2"/>
<keyword evidence="3" id="KW-1185">Reference proteome</keyword>
<dbReference type="RefSeq" id="WP_107215370.1">
    <property type="nucleotide sequence ID" value="NZ_KZ686269.1"/>
</dbReference>